<keyword evidence="3" id="KW-0378">Hydrolase</keyword>
<keyword evidence="1" id="KW-0690">Ribosome biogenesis</keyword>
<dbReference type="InterPro" id="IPR036764">
    <property type="entry name" value="Peptidase_Prp_sf"/>
</dbReference>
<dbReference type="Pfam" id="PF04327">
    <property type="entry name" value="Peptidase_Prp"/>
    <property type="match status" value="1"/>
</dbReference>
<evidence type="ECO:0000256" key="3">
    <source>
        <dbReference type="ARBA" id="ARBA00022801"/>
    </source>
</evidence>
<organism evidence="7 8">
    <name type="scientific">Brevibacillus centrosporus</name>
    <dbReference type="NCBI Taxonomy" id="54910"/>
    <lineage>
        <taxon>Bacteria</taxon>
        <taxon>Bacillati</taxon>
        <taxon>Bacillota</taxon>
        <taxon>Bacilli</taxon>
        <taxon>Bacillales</taxon>
        <taxon>Paenibacillaceae</taxon>
        <taxon>Brevibacillus</taxon>
    </lineage>
</organism>
<evidence type="ECO:0000256" key="1">
    <source>
        <dbReference type="ARBA" id="ARBA00022517"/>
    </source>
</evidence>
<keyword evidence="2" id="KW-0645">Protease</keyword>
<keyword evidence="4" id="KW-0788">Thiol protease</keyword>
<sequence length="117" mass="12640">MITVKVQRNEQNEIEAITVSGHANAAKHGSDIVCSAVSAVSMGTINAVDLLLNSDPDVQLAEKDGGFLKWNVRPVEDPLVSEKQQLLAEGMVVSLFMIAESYGKYVTVHDTKWQGGV</sequence>
<dbReference type="PANTHER" id="PTHR39178:SF1">
    <property type="entry name" value="RIBOSOMAL-PROCESSING CYSTEINE PROTEASE PRP"/>
    <property type="match status" value="1"/>
</dbReference>
<dbReference type="PANTHER" id="PTHR39178">
    <property type="entry name" value="HYPOTHETICAL RIBOSOME-ASSOCIATED PROTEIN"/>
    <property type="match status" value="1"/>
</dbReference>
<dbReference type="GO" id="GO:0006508">
    <property type="term" value="P:proteolysis"/>
    <property type="evidence" value="ECO:0007669"/>
    <property type="project" value="UniProtKB-KW"/>
</dbReference>
<dbReference type="Proteomes" id="UP000198915">
    <property type="component" value="Unassembled WGS sequence"/>
</dbReference>
<evidence type="ECO:0000256" key="6">
    <source>
        <dbReference type="ARBA" id="ARBA00044538"/>
    </source>
</evidence>
<name>A0A1I3WNN9_9BACL</name>
<dbReference type="EMBL" id="FORT01000008">
    <property type="protein sequence ID" value="SFK09158.1"/>
    <property type="molecule type" value="Genomic_DNA"/>
</dbReference>
<dbReference type="CDD" id="cd16332">
    <property type="entry name" value="Prp-like"/>
    <property type="match status" value="1"/>
</dbReference>
<dbReference type="AlphaFoldDB" id="A0A1I3WNN9"/>
<evidence type="ECO:0000256" key="2">
    <source>
        <dbReference type="ARBA" id="ARBA00022670"/>
    </source>
</evidence>
<dbReference type="RefSeq" id="WP_092269546.1">
    <property type="nucleotide sequence ID" value="NZ_BJOE01000017.1"/>
</dbReference>
<proteinExistence type="inferred from homology"/>
<dbReference type="InterPro" id="IPR007422">
    <property type="entry name" value="Peptidase_Prp"/>
</dbReference>
<reference evidence="8" key="1">
    <citation type="submission" date="2016-10" db="EMBL/GenBank/DDBJ databases">
        <authorList>
            <person name="Varghese N."/>
            <person name="Submissions S."/>
        </authorList>
    </citation>
    <scope>NUCLEOTIDE SEQUENCE [LARGE SCALE GENOMIC DNA]</scope>
    <source>
        <strain evidence="8">OK042</strain>
    </source>
</reference>
<dbReference type="GeneID" id="301130111"/>
<evidence type="ECO:0000313" key="8">
    <source>
        <dbReference type="Proteomes" id="UP000198915"/>
    </source>
</evidence>
<protein>
    <recommendedName>
        <fullName evidence="6">Ribosomal processing cysteine protease Prp</fullName>
    </recommendedName>
</protein>
<evidence type="ECO:0000256" key="5">
    <source>
        <dbReference type="ARBA" id="ARBA00044503"/>
    </source>
</evidence>
<dbReference type="GO" id="GO:0042254">
    <property type="term" value="P:ribosome biogenesis"/>
    <property type="evidence" value="ECO:0007669"/>
    <property type="project" value="UniProtKB-KW"/>
</dbReference>
<keyword evidence="8" id="KW-1185">Reference proteome</keyword>
<dbReference type="Gene3D" id="3.30.70.1490">
    <property type="entry name" value="Cysteine protease Prp"/>
    <property type="match status" value="1"/>
</dbReference>
<dbReference type="GO" id="GO:0008234">
    <property type="term" value="F:cysteine-type peptidase activity"/>
    <property type="evidence" value="ECO:0007669"/>
    <property type="project" value="UniProtKB-KW"/>
</dbReference>
<dbReference type="STRING" id="1884381.SAMN05518846_108240"/>
<dbReference type="SUPFAM" id="SSF118010">
    <property type="entry name" value="TM1457-like"/>
    <property type="match status" value="1"/>
</dbReference>
<gene>
    <name evidence="7" type="ORF">SAMN05518846_108240</name>
</gene>
<comment type="similarity">
    <text evidence="5">Belongs to the Prp family.</text>
</comment>
<evidence type="ECO:0000256" key="4">
    <source>
        <dbReference type="ARBA" id="ARBA00022807"/>
    </source>
</evidence>
<accession>A0A1I3WNN9</accession>
<evidence type="ECO:0000313" key="7">
    <source>
        <dbReference type="EMBL" id="SFK09158.1"/>
    </source>
</evidence>